<keyword evidence="1" id="KW-0167">Capsid protein</keyword>
<dbReference type="Pfam" id="PF07875">
    <property type="entry name" value="Coat_F"/>
    <property type="match status" value="1"/>
</dbReference>
<proteinExistence type="predicted"/>
<evidence type="ECO:0000313" key="4">
    <source>
        <dbReference type="Proteomes" id="UP000246114"/>
    </source>
</evidence>
<dbReference type="STRING" id="1529.SAMN04487885_111103"/>
<protein>
    <submittedName>
        <fullName evidence="2">Coat F domain-containing protein</fullName>
    </submittedName>
    <submittedName>
        <fullName evidence="1">Spore coat protein</fullName>
    </submittedName>
</protein>
<evidence type="ECO:0000313" key="3">
    <source>
        <dbReference type="Proteomes" id="UP000182135"/>
    </source>
</evidence>
<dbReference type="AlphaFoldDB" id="A0A1I2LUD3"/>
<dbReference type="EMBL" id="QAMZ01000051">
    <property type="protein sequence ID" value="PWL52240.1"/>
    <property type="molecule type" value="Genomic_DNA"/>
</dbReference>
<dbReference type="Proteomes" id="UP000182135">
    <property type="component" value="Unassembled WGS sequence"/>
</dbReference>
<evidence type="ECO:0000313" key="2">
    <source>
        <dbReference type="EMBL" id="SFF82020.1"/>
    </source>
</evidence>
<dbReference type="OrthoDB" id="1685263at2"/>
<dbReference type="GeneID" id="90546388"/>
<dbReference type="InterPro" id="IPR012347">
    <property type="entry name" value="Ferritin-like"/>
</dbReference>
<sequence length="88" mass="10222">MNKTMTDKELLTDVLTSEKSLVSLYNHAIQEAATEYVHSNFEQVCNEAIKDQYKVFKAMEQKGWYQVEQAQQQAIEKAKNKFTNNMKA</sequence>
<name>A0A1I2LUD3_9CLOT</name>
<keyword evidence="1" id="KW-0946">Virion</keyword>
<evidence type="ECO:0000313" key="1">
    <source>
        <dbReference type="EMBL" id="PWL52240.1"/>
    </source>
</evidence>
<dbReference type="eggNOG" id="COG5577">
    <property type="taxonomic scope" value="Bacteria"/>
</dbReference>
<reference evidence="1 4" key="2">
    <citation type="submission" date="2018-03" db="EMBL/GenBank/DDBJ databases">
        <title>The uncultured portion of the human microbiome is neutrally assembled.</title>
        <authorList>
            <person name="Jeraldo P."/>
            <person name="Boardman L."/>
            <person name="White B.A."/>
            <person name="Nelson H."/>
            <person name="Goldenfeld N."/>
            <person name="Chia N."/>
        </authorList>
    </citation>
    <scope>NUCLEOTIDE SEQUENCE [LARGE SCALE GENOMIC DNA]</scope>
    <source>
        <strain evidence="1">CIM:MAG 903</strain>
    </source>
</reference>
<dbReference type="Gene3D" id="1.20.1260.10">
    <property type="match status" value="1"/>
</dbReference>
<dbReference type="EMBL" id="FOOE01000011">
    <property type="protein sequence ID" value="SFF82020.1"/>
    <property type="molecule type" value="Genomic_DNA"/>
</dbReference>
<dbReference type="InterPro" id="IPR012851">
    <property type="entry name" value="Spore_coat_CotF-like"/>
</dbReference>
<reference evidence="2 3" key="1">
    <citation type="submission" date="2016-10" db="EMBL/GenBank/DDBJ databases">
        <authorList>
            <person name="de Groot N.N."/>
        </authorList>
    </citation>
    <scope>NUCLEOTIDE SEQUENCE [LARGE SCALE GENOMIC DNA]</scope>
    <source>
        <strain evidence="2 3">NLAE-zl-G419</strain>
    </source>
</reference>
<organism evidence="2 3">
    <name type="scientific">Clostridium cadaveris</name>
    <dbReference type="NCBI Taxonomy" id="1529"/>
    <lineage>
        <taxon>Bacteria</taxon>
        <taxon>Bacillati</taxon>
        <taxon>Bacillota</taxon>
        <taxon>Clostridia</taxon>
        <taxon>Eubacteriales</taxon>
        <taxon>Clostridiaceae</taxon>
        <taxon>Clostridium</taxon>
    </lineage>
</organism>
<accession>A0A1I2LUD3</accession>
<keyword evidence="3" id="KW-1185">Reference proteome</keyword>
<dbReference type="Proteomes" id="UP000246114">
    <property type="component" value="Unassembled WGS sequence"/>
</dbReference>
<dbReference type="RefSeq" id="WP_083405187.1">
    <property type="nucleotide sequence ID" value="NZ_CP076620.1"/>
</dbReference>
<gene>
    <name evidence="1" type="ORF">DBY38_11750</name>
    <name evidence="2" type="ORF">SAMN04487885_111103</name>
</gene>